<feature type="region of interest" description="Disordered" evidence="1">
    <location>
        <begin position="23"/>
        <end position="47"/>
    </location>
</feature>
<accession>L1LAH5</accession>
<dbReference type="InterPro" id="IPR011989">
    <property type="entry name" value="ARM-like"/>
</dbReference>
<name>L1LAH5_THEEQ</name>
<proteinExistence type="predicted"/>
<evidence type="ECO:0000256" key="1">
    <source>
        <dbReference type="SAM" id="MobiDB-lite"/>
    </source>
</evidence>
<dbReference type="eggNOG" id="ENOG502SQG9">
    <property type="taxonomic scope" value="Eukaryota"/>
</dbReference>
<dbReference type="EMBL" id="ACOU01000007">
    <property type="protein sequence ID" value="EKX72265.1"/>
    <property type="molecule type" value="Genomic_DNA"/>
</dbReference>
<sequence length="260" mass="28756">MAIQKSEGVLGILKNGQRMVGMERAGSRLKGKGKRASKHPVEESSQTIQSASFTHYTSNYVNALVGVLEGTLTPEEAQGILALPLKELLEDTLNGTPYSNLSRQENMEKVDAVLNEISKALLLSVLFIGKAKTQYRNGALEDVSAFLYKLAMLIDGTMEKICGSIASNEGNLERKNPENPKMLLHIWTILLSLVYAKEKRLRVTFCTIALHLVRSACIDEIMITSVLFEKHVQTFVSLLTDQNKDVRCAAVKVLESFQVS</sequence>
<comment type="caution">
    <text evidence="2">The sequence shown here is derived from an EMBL/GenBank/DDBJ whole genome shotgun (WGS) entry which is preliminary data.</text>
</comment>
<organism evidence="2 3">
    <name type="scientific">Theileria equi strain WA</name>
    <dbReference type="NCBI Taxonomy" id="1537102"/>
    <lineage>
        <taxon>Eukaryota</taxon>
        <taxon>Sar</taxon>
        <taxon>Alveolata</taxon>
        <taxon>Apicomplexa</taxon>
        <taxon>Aconoidasida</taxon>
        <taxon>Piroplasmida</taxon>
        <taxon>Theileriidae</taxon>
        <taxon>Theileria</taxon>
    </lineage>
</organism>
<dbReference type="Proteomes" id="UP000031512">
    <property type="component" value="Unassembled WGS sequence"/>
</dbReference>
<dbReference type="GeneID" id="15804089"/>
<feature type="compositionally biased region" description="Basic residues" evidence="1">
    <location>
        <begin position="27"/>
        <end position="38"/>
    </location>
</feature>
<protein>
    <submittedName>
        <fullName evidence="2">Uncharacterized protein</fullName>
    </submittedName>
</protein>
<dbReference type="OrthoDB" id="10417852at2759"/>
<gene>
    <name evidence="2" type="ORF">BEWA_047300</name>
</gene>
<dbReference type="AlphaFoldDB" id="L1LAH5"/>
<evidence type="ECO:0000313" key="3">
    <source>
        <dbReference type="Proteomes" id="UP000031512"/>
    </source>
</evidence>
<evidence type="ECO:0000313" key="2">
    <source>
        <dbReference type="EMBL" id="EKX72265.1"/>
    </source>
</evidence>
<dbReference type="Gene3D" id="1.25.10.10">
    <property type="entry name" value="Leucine-rich Repeat Variant"/>
    <property type="match status" value="1"/>
</dbReference>
<dbReference type="RefSeq" id="XP_004831717.1">
    <property type="nucleotide sequence ID" value="XM_004831660.1"/>
</dbReference>
<dbReference type="VEuPathDB" id="PiroplasmaDB:BEWA_047300"/>
<reference evidence="2 3" key="1">
    <citation type="journal article" date="2012" name="BMC Genomics">
        <title>Comparative genomic analysis and phylogenetic position of Theileria equi.</title>
        <authorList>
            <person name="Kappmeyer L.S."/>
            <person name="Thiagarajan M."/>
            <person name="Herndon D.R."/>
            <person name="Ramsay J.D."/>
            <person name="Caler E."/>
            <person name="Djikeng A."/>
            <person name="Gillespie J.J."/>
            <person name="Lau A.O."/>
            <person name="Roalson E.H."/>
            <person name="Silva J.C."/>
            <person name="Silva M.G."/>
            <person name="Suarez C.E."/>
            <person name="Ueti M.W."/>
            <person name="Nene V.M."/>
            <person name="Mealey R.H."/>
            <person name="Knowles D.P."/>
            <person name="Brayton K.A."/>
        </authorList>
    </citation>
    <scope>NUCLEOTIDE SEQUENCE [LARGE SCALE GENOMIC DNA]</scope>
    <source>
        <strain evidence="2 3">WA</strain>
    </source>
</reference>
<dbReference type="KEGG" id="beq:BEWA_047300"/>
<keyword evidence="3" id="KW-1185">Reference proteome</keyword>